<gene>
    <name evidence="6" type="ORF">ICI42_01200</name>
</gene>
<dbReference type="GO" id="GO:0043295">
    <property type="term" value="F:glutathione binding"/>
    <property type="evidence" value="ECO:0007669"/>
    <property type="project" value="TreeGrafter"/>
</dbReference>
<evidence type="ECO:0000259" key="5">
    <source>
        <dbReference type="PROSITE" id="PS50405"/>
    </source>
</evidence>
<dbReference type="EC" id="2.5.1.18" evidence="1"/>
<dbReference type="Gene3D" id="1.20.1050.10">
    <property type="match status" value="1"/>
</dbReference>
<reference evidence="6" key="1">
    <citation type="submission" date="2020-09" db="EMBL/GenBank/DDBJ databases">
        <title>Genome seq and assembly of Tianweitania sp.</title>
        <authorList>
            <person name="Chhetri G."/>
        </authorList>
    </citation>
    <scope>NUCLEOTIDE SEQUENCE</scope>
    <source>
        <strain evidence="6">Rool2</strain>
    </source>
</reference>
<sequence length="212" mass="23966">MNKPILYGSGYSVYVRSARLVLIEKEIEYELVPIDIFAKDRLPSNYVDHHPFGRIPAFDDAGFRLYETGAITRYIDEAFPSNPLQPTTAQERARVNQVISIADSYIYPHLVWGFYVEQVSNPQQGKATAEGKMAEARIAAPICLKALSDLMNGKPWLGGTNLTLADLHVAPMIDYFLMSDEAHRLFETFPDLASWWSRMSQRASMKMTKPSS</sequence>
<dbReference type="PROSITE" id="PS50405">
    <property type="entry name" value="GST_CTER"/>
    <property type="match status" value="1"/>
</dbReference>
<evidence type="ECO:0000313" key="7">
    <source>
        <dbReference type="Proteomes" id="UP000643405"/>
    </source>
</evidence>
<evidence type="ECO:0000256" key="3">
    <source>
        <dbReference type="RuleBase" id="RU003494"/>
    </source>
</evidence>
<dbReference type="Gene3D" id="3.40.30.10">
    <property type="entry name" value="Glutaredoxin"/>
    <property type="match status" value="1"/>
</dbReference>
<accession>A0A8J6PKZ5</accession>
<protein>
    <recommendedName>
        <fullName evidence="1">glutathione transferase</fullName>
        <ecNumber evidence="1">2.5.1.18</ecNumber>
    </recommendedName>
</protein>
<dbReference type="PANTHER" id="PTHR43900:SF3">
    <property type="entry name" value="GLUTATHIONE S-TRANSFERASE RHO"/>
    <property type="match status" value="1"/>
</dbReference>
<dbReference type="Pfam" id="PF02798">
    <property type="entry name" value="GST_N"/>
    <property type="match status" value="1"/>
</dbReference>
<dbReference type="SUPFAM" id="SSF47616">
    <property type="entry name" value="GST C-terminal domain-like"/>
    <property type="match status" value="1"/>
</dbReference>
<feature type="domain" description="GST C-terminal" evidence="5">
    <location>
        <begin position="88"/>
        <end position="212"/>
    </location>
</feature>
<dbReference type="InterPro" id="IPR004045">
    <property type="entry name" value="Glutathione_S-Trfase_N"/>
</dbReference>
<comment type="caution">
    <text evidence="6">The sequence shown here is derived from an EMBL/GenBank/DDBJ whole genome shotgun (WGS) entry which is preliminary data.</text>
</comment>
<evidence type="ECO:0000259" key="4">
    <source>
        <dbReference type="PROSITE" id="PS50404"/>
    </source>
</evidence>
<evidence type="ECO:0000256" key="2">
    <source>
        <dbReference type="ARBA" id="ARBA00022679"/>
    </source>
</evidence>
<dbReference type="InterPro" id="IPR036282">
    <property type="entry name" value="Glutathione-S-Trfase_C_sf"/>
</dbReference>
<dbReference type="GO" id="GO:0005737">
    <property type="term" value="C:cytoplasm"/>
    <property type="evidence" value="ECO:0007669"/>
    <property type="project" value="TreeGrafter"/>
</dbReference>
<organism evidence="6 7">
    <name type="scientific">Oryzicola mucosus</name>
    <dbReference type="NCBI Taxonomy" id="2767425"/>
    <lineage>
        <taxon>Bacteria</taxon>
        <taxon>Pseudomonadati</taxon>
        <taxon>Pseudomonadota</taxon>
        <taxon>Alphaproteobacteria</taxon>
        <taxon>Hyphomicrobiales</taxon>
        <taxon>Phyllobacteriaceae</taxon>
        <taxon>Oryzicola</taxon>
    </lineage>
</organism>
<evidence type="ECO:0000313" key="6">
    <source>
        <dbReference type="EMBL" id="MBD0413272.1"/>
    </source>
</evidence>
<dbReference type="InterPro" id="IPR036249">
    <property type="entry name" value="Thioredoxin-like_sf"/>
</dbReference>
<dbReference type="SFLD" id="SFLDG00358">
    <property type="entry name" value="Main_(cytGST)"/>
    <property type="match status" value="1"/>
</dbReference>
<dbReference type="RefSeq" id="WP_188162717.1">
    <property type="nucleotide sequence ID" value="NZ_JACVVX010000001.1"/>
</dbReference>
<name>A0A8J6PKZ5_9HYPH</name>
<dbReference type="PROSITE" id="PS50404">
    <property type="entry name" value="GST_NTER"/>
    <property type="match status" value="1"/>
</dbReference>
<dbReference type="InterPro" id="IPR004046">
    <property type="entry name" value="GST_C"/>
</dbReference>
<dbReference type="EMBL" id="JACVVX010000001">
    <property type="protein sequence ID" value="MBD0413272.1"/>
    <property type="molecule type" value="Genomic_DNA"/>
</dbReference>
<dbReference type="AlphaFoldDB" id="A0A8J6PKZ5"/>
<evidence type="ECO:0000256" key="1">
    <source>
        <dbReference type="ARBA" id="ARBA00012452"/>
    </source>
</evidence>
<comment type="similarity">
    <text evidence="3">Belongs to the GST superfamily.</text>
</comment>
<keyword evidence="7" id="KW-1185">Reference proteome</keyword>
<dbReference type="PANTHER" id="PTHR43900">
    <property type="entry name" value="GLUTATHIONE S-TRANSFERASE RHO"/>
    <property type="match status" value="1"/>
</dbReference>
<keyword evidence="2" id="KW-0808">Transferase</keyword>
<dbReference type="SFLD" id="SFLDS00019">
    <property type="entry name" value="Glutathione_Transferase_(cytos"/>
    <property type="match status" value="1"/>
</dbReference>
<dbReference type="SUPFAM" id="SSF52833">
    <property type="entry name" value="Thioredoxin-like"/>
    <property type="match status" value="1"/>
</dbReference>
<dbReference type="InterPro" id="IPR010987">
    <property type="entry name" value="Glutathione-S-Trfase_C-like"/>
</dbReference>
<dbReference type="GO" id="GO:0004364">
    <property type="term" value="F:glutathione transferase activity"/>
    <property type="evidence" value="ECO:0007669"/>
    <property type="project" value="UniProtKB-EC"/>
</dbReference>
<feature type="domain" description="GST N-terminal" evidence="4">
    <location>
        <begin position="2"/>
        <end position="83"/>
    </location>
</feature>
<dbReference type="Proteomes" id="UP000643405">
    <property type="component" value="Unassembled WGS sequence"/>
</dbReference>
<proteinExistence type="inferred from homology"/>
<dbReference type="CDD" id="cd00299">
    <property type="entry name" value="GST_C_family"/>
    <property type="match status" value="1"/>
</dbReference>
<dbReference type="Pfam" id="PF00043">
    <property type="entry name" value="GST_C"/>
    <property type="match status" value="1"/>
</dbReference>
<dbReference type="InterPro" id="IPR040079">
    <property type="entry name" value="Glutathione_S-Trfase"/>
</dbReference>